<keyword evidence="2" id="KW-0344">Guanine-nucleotide releasing factor</keyword>
<dbReference type="Proteomes" id="UP000183365">
    <property type="component" value="Unassembled WGS sequence"/>
</dbReference>
<gene>
    <name evidence="6" type="ORF">HGUI_00009</name>
</gene>
<keyword evidence="7" id="KW-1185">Reference proteome</keyword>
<dbReference type="Pfam" id="PF00621">
    <property type="entry name" value="RhoGEF"/>
    <property type="match status" value="1"/>
</dbReference>
<dbReference type="GO" id="GO:0005085">
    <property type="term" value="F:guanyl-nucleotide exchange factor activity"/>
    <property type="evidence" value="ECO:0007669"/>
    <property type="project" value="UniProtKB-KW"/>
</dbReference>
<dbReference type="PANTHER" id="PTHR46572">
    <property type="entry name" value="RHO1 GDP-GTP EXCHANGE PROTEIN 1-RELATED"/>
    <property type="match status" value="1"/>
</dbReference>
<dbReference type="InterPro" id="IPR036390">
    <property type="entry name" value="WH_DNA-bd_sf"/>
</dbReference>
<dbReference type="SMART" id="SM00325">
    <property type="entry name" value="RhoGEF"/>
    <property type="match status" value="1"/>
</dbReference>
<evidence type="ECO:0000313" key="7">
    <source>
        <dbReference type="Proteomes" id="UP000183365"/>
    </source>
</evidence>
<dbReference type="PANTHER" id="PTHR46572:SF2">
    <property type="entry name" value="RHO1 GDP-GTP EXCHANGE PROTEIN 1-RELATED"/>
    <property type="match status" value="1"/>
</dbReference>
<feature type="domain" description="DEP" evidence="4">
    <location>
        <begin position="136"/>
        <end position="195"/>
    </location>
</feature>
<dbReference type="GO" id="GO:0035556">
    <property type="term" value="P:intracellular signal transduction"/>
    <property type="evidence" value="ECO:0007669"/>
    <property type="project" value="InterPro"/>
</dbReference>
<dbReference type="InterPro" id="IPR036388">
    <property type="entry name" value="WH-like_DNA-bd_sf"/>
</dbReference>
<evidence type="ECO:0000259" key="4">
    <source>
        <dbReference type="PROSITE" id="PS50186"/>
    </source>
</evidence>
<dbReference type="AlphaFoldDB" id="A0A1L0CHN7"/>
<dbReference type="PROSITE" id="PS50219">
    <property type="entry name" value="CNH"/>
    <property type="match status" value="1"/>
</dbReference>
<feature type="domain" description="DH" evidence="3">
    <location>
        <begin position="301"/>
        <end position="490"/>
    </location>
</feature>
<reference evidence="7" key="1">
    <citation type="submission" date="2016-11" db="EMBL/GenBank/DDBJ databases">
        <authorList>
            <person name="Guldener U."/>
        </authorList>
    </citation>
    <scope>NUCLEOTIDE SEQUENCE [LARGE SCALE GENOMIC DNA]</scope>
</reference>
<dbReference type="VEuPathDB" id="FungiDB:HGUI_00009"/>
<organism evidence="6 7">
    <name type="scientific">Hanseniaspora guilliermondii</name>
    <dbReference type="NCBI Taxonomy" id="56406"/>
    <lineage>
        <taxon>Eukaryota</taxon>
        <taxon>Fungi</taxon>
        <taxon>Dikarya</taxon>
        <taxon>Ascomycota</taxon>
        <taxon>Saccharomycotina</taxon>
        <taxon>Saccharomycetes</taxon>
        <taxon>Saccharomycodales</taxon>
        <taxon>Saccharomycodaceae</taxon>
        <taxon>Hanseniaspora</taxon>
    </lineage>
</organism>
<dbReference type="SUPFAM" id="SSF46785">
    <property type="entry name" value="Winged helix' DNA-binding domain"/>
    <property type="match status" value="1"/>
</dbReference>
<evidence type="ECO:0000313" key="6">
    <source>
        <dbReference type="EMBL" id="SGZ37809.1"/>
    </source>
</evidence>
<dbReference type="Gene3D" id="2.30.29.30">
    <property type="entry name" value="Pleckstrin-homology domain (PH domain)/Phosphotyrosine-binding domain (PTB)"/>
    <property type="match status" value="1"/>
</dbReference>
<accession>A0A1L0CHN7</accession>
<dbReference type="Pfam" id="PF00780">
    <property type="entry name" value="CNH"/>
    <property type="match status" value="1"/>
</dbReference>
<dbReference type="Pfam" id="PF00610">
    <property type="entry name" value="DEP"/>
    <property type="match status" value="1"/>
</dbReference>
<sequence>MNDNPRHLLFNDIFNNQRISIENDNKSDIEFQDLISNHDTFISSTIKELKSDLDKYSCIYNNNDINKQENHSTKPNIVVNTNVKKHSSRISSISSQSSSQKKISTHNPQYLSKVANILIKVLPVNTNIHPKLNKAVNNSCYGYQIVDYLMKIIKTNDRALATIYARSLQQQNVIVDIATNQKFRDNHHDLYTLNTSQRVNGVFIILTKCYSPTCTRDKSCYSLSCPNKRLLKSKASIKKLHDRKSSNTNTPISAKPSMIFKQNNIINNINQNYNHNNEEKTLWSSSVPESILSSISSKELKRQEAIYEVYITEKNFVKSLETIRDSIIKTLAETNIIPQDIRKNFIKHVFAHVNDIYSVNKRFLDALKDRIDTMYTQNYLISGIGDVLLKWIPFFEPFVFYIASRPYAKYLMETQRQVNPYFSRFDEDLMNSKLRHGIDSFLSQGVSRPGRYVLLVKEIIKNTNNETKEYETLNKCLEQLNSLMKRIDKASGAAQDRHDVILLKQKILFKNEFINLGLNDEKRRIRHEGSLFRNKINTLSSSSTNIAQNFNNVGDIQFYLLDNVLLFLKSKAVNKWNQHKVFQRPIPLPLLFVISGEDMNTSLRKYIGYNLGCSGAVLDSSDLSGTTSFKKNDNFNFNSGITNTIKTLEEDDIASPSSYRRQSSNSIKDLTQISKASSLNHNTLAITFLYYGAKQRYQITLYGGQIAAITTLMDKIKQEQMRLIQNYNIFNLYKLSEKVFDNNNKIISLESFDNGKKNLVLTNQSISMCTMIEKPIINSKQFVLSPPLKLVNNFNNKIQQIAVVEDLQILLLLIDKKLYYVKMMILNDIIGQKNTFEYLKQNSKELLTNCTMFKIGKCANKDLIVTITGSIIKFFELNNLMNLDNVKNKLHFTTVTFDSEPISISFLKNNLCIGCKKGFQIVSVTQNAHEPLLDPADTSLEFAIKQMNNNGIGTTTIVLDNGSLTTTNSDTSNMNAINTSSNSNNGYLRPMEIYRIGNNFLLNYQELSFFVNSQGWRKKDSNIIYWEGIPQHFCLYYPYILAFNTNFIEIRYVETGELIRCIIAEKIRLLKENKDKNLDINKDKKNVDNEILYAYEDDRGYDVVASIKFI</sequence>
<name>A0A1L0CHN7_9ASCO</name>
<dbReference type="InterPro" id="IPR052233">
    <property type="entry name" value="Rho-type_GEFs"/>
</dbReference>
<evidence type="ECO:0000256" key="1">
    <source>
        <dbReference type="ARBA" id="ARBA00022553"/>
    </source>
</evidence>
<dbReference type="EMBL" id="FQNF01000001">
    <property type="protein sequence ID" value="SGZ37809.1"/>
    <property type="molecule type" value="Genomic_DNA"/>
</dbReference>
<evidence type="ECO:0000259" key="5">
    <source>
        <dbReference type="PROSITE" id="PS50219"/>
    </source>
</evidence>
<keyword evidence="1" id="KW-0597">Phosphoprotein</keyword>
<protein>
    <submittedName>
        <fullName evidence="6">Related to RHO1 GDP-GTP exchange protein 2</fullName>
    </submittedName>
</protein>
<dbReference type="OrthoDB" id="2272012at2759"/>
<dbReference type="SUPFAM" id="SSF48065">
    <property type="entry name" value="DBL homology domain (DH-domain)"/>
    <property type="match status" value="1"/>
</dbReference>
<dbReference type="InterPro" id="IPR001180">
    <property type="entry name" value="CNH_dom"/>
</dbReference>
<dbReference type="SMART" id="SM00036">
    <property type="entry name" value="CNH"/>
    <property type="match status" value="1"/>
</dbReference>
<dbReference type="InterPro" id="IPR011993">
    <property type="entry name" value="PH-like_dom_sf"/>
</dbReference>
<dbReference type="SMART" id="SM00049">
    <property type="entry name" value="DEP"/>
    <property type="match status" value="1"/>
</dbReference>
<dbReference type="Gene3D" id="1.20.900.10">
    <property type="entry name" value="Dbl homology (DH) domain"/>
    <property type="match status" value="1"/>
</dbReference>
<evidence type="ECO:0000259" key="3">
    <source>
        <dbReference type="PROSITE" id="PS50010"/>
    </source>
</evidence>
<dbReference type="InterPro" id="IPR000591">
    <property type="entry name" value="DEP_dom"/>
</dbReference>
<evidence type="ECO:0000256" key="2">
    <source>
        <dbReference type="ARBA" id="ARBA00022658"/>
    </source>
</evidence>
<dbReference type="InterPro" id="IPR041675">
    <property type="entry name" value="PH_5"/>
</dbReference>
<dbReference type="InterPro" id="IPR000219">
    <property type="entry name" value="DH_dom"/>
</dbReference>
<dbReference type="PROSITE" id="PS50010">
    <property type="entry name" value="DH_2"/>
    <property type="match status" value="1"/>
</dbReference>
<dbReference type="InterPro" id="IPR035899">
    <property type="entry name" value="DBL_dom_sf"/>
</dbReference>
<dbReference type="Gene3D" id="1.10.10.10">
    <property type="entry name" value="Winged helix-like DNA-binding domain superfamily/Winged helix DNA-binding domain"/>
    <property type="match status" value="1"/>
</dbReference>
<feature type="domain" description="CNH" evidence="5">
    <location>
        <begin position="743"/>
        <end position="1077"/>
    </location>
</feature>
<dbReference type="CDD" id="cd00160">
    <property type="entry name" value="RhoGEF"/>
    <property type="match status" value="1"/>
</dbReference>
<dbReference type="Pfam" id="PF15405">
    <property type="entry name" value="PH_5"/>
    <property type="match status" value="2"/>
</dbReference>
<proteinExistence type="predicted"/>
<dbReference type="PROSITE" id="PS50186">
    <property type="entry name" value="DEP"/>
    <property type="match status" value="1"/>
</dbReference>